<reference evidence="2" key="1">
    <citation type="submission" date="2020-04" db="EMBL/GenBank/DDBJ databases">
        <authorList>
            <person name="Chiriac C."/>
            <person name="Salcher M."/>
            <person name="Ghai R."/>
            <person name="Kavagutti S V."/>
        </authorList>
    </citation>
    <scope>NUCLEOTIDE SEQUENCE</scope>
</reference>
<accession>A0A6J5LS14</accession>
<dbReference type="EMBL" id="LR796284">
    <property type="protein sequence ID" value="CAB4134509.1"/>
    <property type="molecule type" value="Genomic_DNA"/>
</dbReference>
<evidence type="ECO:0000256" key="1">
    <source>
        <dbReference type="SAM" id="MobiDB-lite"/>
    </source>
</evidence>
<name>A0A6J5LS14_9CAUD</name>
<organism evidence="2">
    <name type="scientific">uncultured Caudovirales phage</name>
    <dbReference type="NCBI Taxonomy" id="2100421"/>
    <lineage>
        <taxon>Viruses</taxon>
        <taxon>Duplodnaviria</taxon>
        <taxon>Heunggongvirae</taxon>
        <taxon>Uroviricota</taxon>
        <taxon>Caudoviricetes</taxon>
        <taxon>Peduoviridae</taxon>
        <taxon>Maltschvirus</taxon>
        <taxon>Maltschvirus maltsch</taxon>
    </lineage>
</organism>
<proteinExistence type="predicted"/>
<gene>
    <name evidence="2" type="ORF">UFOVP273_128</name>
</gene>
<evidence type="ECO:0000313" key="2">
    <source>
        <dbReference type="EMBL" id="CAB4134509.1"/>
    </source>
</evidence>
<protein>
    <submittedName>
        <fullName evidence="2">Uncharacterized protein</fullName>
    </submittedName>
</protein>
<sequence>MNRNEANAFRIAQGLAALSPVDNTAQRKRQAANKAARAQALRDLKSKRQGKSK</sequence>
<feature type="region of interest" description="Disordered" evidence="1">
    <location>
        <begin position="22"/>
        <end position="53"/>
    </location>
</feature>